<organism evidence="2 3">
    <name type="scientific">Tanacetum coccineum</name>
    <dbReference type="NCBI Taxonomy" id="301880"/>
    <lineage>
        <taxon>Eukaryota</taxon>
        <taxon>Viridiplantae</taxon>
        <taxon>Streptophyta</taxon>
        <taxon>Embryophyta</taxon>
        <taxon>Tracheophyta</taxon>
        <taxon>Spermatophyta</taxon>
        <taxon>Magnoliopsida</taxon>
        <taxon>eudicotyledons</taxon>
        <taxon>Gunneridae</taxon>
        <taxon>Pentapetalae</taxon>
        <taxon>asterids</taxon>
        <taxon>campanulids</taxon>
        <taxon>Asterales</taxon>
        <taxon>Asteraceae</taxon>
        <taxon>Asteroideae</taxon>
        <taxon>Anthemideae</taxon>
        <taxon>Anthemidinae</taxon>
        <taxon>Tanacetum</taxon>
    </lineage>
</organism>
<reference evidence="2" key="1">
    <citation type="journal article" date="2022" name="Int. J. Mol. Sci.">
        <title>Draft Genome of Tanacetum Coccineum: Genomic Comparison of Closely Related Tanacetum-Family Plants.</title>
        <authorList>
            <person name="Yamashiro T."/>
            <person name="Shiraishi A."/>
            <person name="Nakayama K."/>
            <person name="Satake H."/>
        </authorList>
    </citation>
    <scope>NUCLEOTIDE SEQUENCE</scope>
</reference>
<feature type="region of interest" description="Disordered" evidence="1">
    <location>
        <begin position="421"/>
        <end position="447"/>
    </location>
</feature>
<protein>
    <submittedName>
        <fullName evidence="2">Uncharacterized protein</fullName>
    </submittedName>
</protein>
<sequence>MVIDGKLDDDDDGGDVLGSGLLVKYDGYLRLDTGIEGVVVDWISIQLLDMLVAKLKDSIWDLFLCIPRLDIDSGGLKRIENDADVHAFYDLVEKHVTKHAGNMSVKELVAWVEDEANSPYLWSPPLKSRPFRNDMKGKVLFTNMYCAEDEGFEHYPPLNDDEVGKNDVSKSSEFNQGVHGLVDCMSKGMNDGANIDIDEQILARQNKLDKGKCLMTSDDIVTSKKRKIASMGNVMTQTSLDYLSNGEDEVIKLKKRRIQCKSNGAKVPNEVPHELGEKFLNIDKFKKCLTFYALANGYSLFFERSNKDKMVAKCGQRKETIKDPSECKQRAFKKYPSNNAEKQCAIGGVICRNAKNFTLTKGDVTIQDHYGYLRYYAKALADLNEGNPDEKTYFDGFYVSFKGLKDGTQQSQVIRVGAMGTSIHPGKSQGTSTKEATRSHKGRFQKRATTSLGAMQTRVTTTVRGGTQTRATTYVRDGSQTRARTTPQFIPPRMKSQIILHNKVSNPVKGFGSSKDNEIVLE</sequence>
<reference evidence="2" key="2">
    <citation type="submission" date="2022-01" db="EMBL/GenBank/DDBJ databases">
        <authorList>
            <person name="Yamashiro T."/>
            <person name="Shiraishi A."/>
            <person name="Satake H."/>
            <person name="Nakayama K."/>
        </authorList>
    </citation>
    <scope>NUCLEOTIDE SEQUENCE</scope>
</reference>
<proteinExistence type="predicted"/>
<comment type="caution">
    <text evidence="2">The sequence shown here is derived from an EMBL/GenBank/DDBJ whole genome shotgun (WGS) entry which is preliminary data.</text>
</comment>
<gene>
    <name evidence="2" type="ORF">Tco_0820088</name>
</gene>
<keyword evidence="3" id="KW-1185">Reference proteome</keyword>
<evidence type="ECO:0000313" key="3">
    <source>
        <dbReference type="Proteomes" id="UP001151760"/>
    </source>
</evidence>
<name>A0ABQ5ACP5_9ASTR</name>
<evidence type="ECO:0000313" key="2">
    <source>
        <dbReference type="EMBL" id="GJS98918.1"/>
    </source>
</evidence>
<evidence type="ECO:0000256" key="1">
    <source>
        <dbReference type="SAM" id="MobiDB-lite"/>
    </source>
</evidence>
<dbReference type="Proteomes" id="UP001151760">
    <property type="component" value="Unassembled WGS sequence"/>
</dbReference>
<dbReference type="EMBL" id="BQNB010012080">
    <property type="protein sequence ID" value="GJS98918.1"/>
    <property type="molecule type" value="Genomic_DNA"/>
</dbReference>
<accession>A0ABQ5ACP5</accession>